<evidence type="ECO:0000313" key="2">
    <source>
        <dbReference type="EMBL" id="CAA0829565.1"/>
    </source>
</evidence>
<feature type="compositionally biased region" description="Low complexity" evidence="1">
    <location>
        <begin position="284"/>
        <end position="298"/>
    </location>
</feature>
<keyword evidence="3" id="KW-1185">Reference proteome</keyword>
<protein>
    <submittedName>
        <fullName evidence="2">Uncharacterized protein</fullName>
    </submittedName>
</protein>
<evidence type="ECO:0000313" key="3">
    <source>
        <dbReference type="Proteomes" id="UP001153555"/>
    </source>
</evidence>
<reference evidence="2" key="1">
    <citation type="submission" date="2019-12" db="EMBL/GenBank/DDBJ databases">
        <authorList>
            <person name="Scholes J."/>
        </authorList>
    </citation>
    <scope>NUCLEOTIDE SEQUENCE</scope>
</reference>
<dbReference type="PANTHER" id="PTHR33527:SF28">
    <property type="entry name" value="GB|AAD43168.1"/>
    <property type="match status" value="1"/>
</dbReference>
<name>A0A9N7NFL6_STRHE</name>
<organism evidence="2 3">
    <name type="scientific">Striga hermonthica</name>
    <name type="common">Purple witchweed</name>
    <name type="synonym">Buchnera hermonthica</name>
    <dbReference type="NCBI Taxonomy" id="68872"/>
    <lineage>
        <taxon>Eukaryota</taxon>
        <taxon>Viridiplantae</taxon>
        <taxon>Streptophyta</taxon>
        <taxon>Embryophyta</taxon>
        <taxon>Tracheophyta</taxon>
        <taxon>Spermatophyta</taxon>
        <taxon>Magnoliopsida</taxon>
        <taxon>eudicotyledons</taxon>
        <taxon>Gunneridae</taxon>
        <taxon>Pentapetalae</taxon>
        <taxon>asterids</taxon>
        <taxon>lamiids</taxon>
        <taxon>Lamiales</taxon>
        <taxon>Orobanchaceae</taxon>
        <taxon>Buchnereae</taxon>
        <taxon>Striga</taxon>
    </lineage>
</organism>
<comment type="caution">
    <text evidence="2">The sequence shown here is derived from an EMBL/GenBank/DDBJ whole genome shotgun (WGS) entry which is preliminary data.</text>
</comment>
<gene>
    <name evidence="2" type="ORF">SHERM_25134</name>
</gene>
<dbReference type="Proteomes" id="UP001153555">
    <property type="component" value="Unassembled WGS sequence"/>
</dbReference>
<proteinExistence type="predicted"/>
<feature type="region of interest" description="Disordered" evidence="1">
    <location>
        <begin position="271"/>
        <end position="298"/>
    </location>
</feature>
<evidence type="ECO:0000256" key="1">
    <source>
        <dbReference type="SAM" id="MobiDB-lite"/>
    </source>
</evidence>
<dbReference type="OrthoDB" id="1882251at2759"/>
<sequence>MDADSSRTAAAATAQSLFPMETRPPQVSDEAFNLFHSIDRELFARLTHPLARDPAESVRVAAFFIWLEREFHDTSLVSRLLSLPPALLNAAAAEAALCLRCAESDSFPLAAAGNVTLLPEILAGGGISLRLIHENRAAVLWAVAKIVSTVCVRAFADILPSPPPPPPPPPAVLYRPHPNFPVVGGGLLPVPPPPPQAGVFPAAGDIMGMFGDFIEDLIMQEVCEDEQVLYARMVARSTAVIDGIVGGNKAKYVINGKHVWARKYVKKHHHQARWPPARGGDDCPSSSSSPSSSTVLDG</sequence>
<dbReference type="EMBL" id="CACSLK010027773">
    <property type="protein sequence ID" value="CAA0829565.1"/>
    <property type="molecule type" value="Genomic_DNA"/>
</dbReference>
<dbReference type="PANTHER" id="PTHR33527">
    <property type="entry name" value="OS07G0274300 PROTEIN"/>
    <property type="match status" value="1"/>
</dbReference>
<dbReference type="AlphaFoldDB" id="A0A9N7NFL6"/>
<accession>A0A9N7NFL6</accession>